<feature type="compositionally biased region" description="Low complexity" evidence="1">
    <location>
        <begin position="253"/>
        <end position="263"/>
    </location>
</feature>
<evidence type="ECO:0000313" key="4">
    <source>
        <dbReference type="Proteomes" id="UP001239462"/>
    </source>
</evidence>
<dbReference type="PANTHER" id="PTHR42850">
    <property type="entry name" value="METALLOPHOSPHOESTERASE"/>
    <property type="match status" value="1"/>
</dbReference>
<accession>A0ABT7PEW0</accession>
<dbReference type="GO" id="GO:0016787">
    <property type="term" value="F:hydrolase activity"/>
    <property type="evidence" value="ECO:0007669"/>
    <property type="project" value="UniProtKB-KW"/>
</dbReference>
<dbReference type="Gene3D" id="3.60.21.10">
    <property type="match status" value="1"/>
</dbReference>
<dbReference type="RefSeq" id="WP_149496510.1">
    <property type="nucleotide sequence ID" value="NZ_JAJMQV010000024.1"/>
</dbReference>
<dbReference type="CDD" id="cd00144">
    <property type="entry name" value="MPP_PPP_family"/>
    <property type="match status" value="1"/>
</dbReference>
<dbReference type="EC" id="3.1.-.-" evidence="3"/>
<dbReference type="InterPro" id="IPR050126">
    <property type="entry name" value="Ap4A_hydrolase"/>
</dbReference>
<evidence type="ECO:0000313" key="3">
    <source>
        <dbReference type="EMBL" id="MDM4015006.1"/>
    </source>
</evidence>
<dbReference type="PANTHER" id="PTHR42850:SF4">
    <property type="entry name" value="ZINC-DEPENDENT ENDOPOLYPHOSPHATASE"/>
    <property type="match status" value="1"/>
</dbReference>
<evidence type="ECO:0000256" key="1">
    <source>
        <dbReference type="SAM" id="MobiDB-lite"/>
    </source>
</evidence>
<reference evidence="3 4" key="1">
    <citation type="submission" date="2023-06" db="EMBL/GenBank/DDBJ databases">
        <title>Roseiconus lacunae JC819 isolated from Gulf of Mannar region, Tamil Nadu.</title>
        <authorList>
            <person name="Pk S."/>
            <person name="Ch S."/>
            <person name="Ch V.R."/>
        </authorList>
    </citation>
    <scope>NUCLEOTIDE SEQUENCE [LARGE SCALE GENOMIC DNA]</scope>
    <source>
        <strain evidence="3 4">JC819</strain>
    </source>
</reference>
<dbReference type="SUPFAM" id="SSF56300">
    <property type="entry name" value="Metallo-dependent phosphatases"/>
    <property type="match status" value="1"/>
</dbReference>
<protein>
    <submittedName>
        <fullName evidence="3">Metallophosphoesterase family protein</fullName>
        <ecNumber evidence="3">3.1.-.-</ecNumber>
    </submittedName>
</protein>
<keyword evidence="3" id="KW-0378">Hydrolase</keyword>
<evidence type="ECO:0000259" key="2">
    <source>
        <dbReference type="Pfam" id="PF00149"/>
    </source>
</evidence>
<feature type="region of interest" description="Disordered" evidence="1">
    <location>
        <begin position="242"/>
        <end position="263"/>
    </location>
</feature>
<dbReference type="Pfam" id="PF00149">
    <property type="entry name" value="Metallophos"/>
    <property type="match status" value="1"/>
</dbReference>
<dbReference type="EMBL" id="JASZZN010000004">
    <property type="protein sequence ID" value="MDM4015006.1"/>
    <property type="molecule type" value="Genomic_DNA"/>
</dbReference>
<organism evidence="3 4">
    <name type="scientific">Roseiconus lacunae</name>
    <dbReference type="NCBI Taxonomy" id="2605694"/>
    <lineage>
        <taxon>Bacteria</taxon>
        <taxon>Pseudomonadati</taxon>
        <taxon>Planctomycetota</taxon>
        <taxon>Planctomycetia</taxon>
        <taxon>Pirellulales</taxon>
        <taxon>Pirellulaceae</taxon>
        <taxon>Roseiconus</taxon>
    </lineage>
</organism>
<name>A0ABT7PEW0_9BACT</name>
<dbReference type="Proteomes" id="UP001239462">
    <property type="component" value="Unassembled WGS sequence"/>
</dbReference>
<dbReference type="InterPro" id="IPR004843">
    <property type="entry name" value="Calcineurin-like_PHP"/>
</dbReference>
<comment type="caution">
    <text evidence="3">The sequence shown here is derived from an EMBL/GenBank/DDBJ whole genome shotgun (WGS) entry which is preliminary data.</text>
</comment>
<dbReference type="InterPro" id="IPR029052">
    <property type="entry name" value="Metallo-depent_PP-like"/>
</dbReference>
<keyword evidence="4" id="KW-1185">Reference proteome</keyword>
<feature type="domain" description="Calcineurin-like phosphoesterase" evidence="2">
    <location>
        <begin position="1"/>
        <end position="120"/>
    </location>
</feature>
<proteinExistence type="predicted"/>
<gene>
    <name evidence="3" type="ORF">QTN89_06165</name>
</gene>
<sequence>MRRFVIGDIHGCSKALRTLIDTISPTPEDELVFLGDYVDRGPDSRGVIDQLVDLQSRCQVVALRGNHEIMLCGVAFGDRPAEMWLNSGGNATVTSYGGSLKKIPASHVKFLRGLLPYYETQNAIFVHANYDPDLPMEAQPDDVRYWTHLVRAPQPHCSGKRVYVGHTPQANGMILDLGHLVCMDTYCFGHGYLTAMNVGTDECIQVDKKGFRRKVPAEALIQFIGQSFRSARSWIARRRAVDVSPPPLESESEPSTPGETPAD</sequence>